<feature type="domain" description="BHLH" evidence="7">
    <location>
        <begin position="239"/>
        <end position="310"/>
    </location>
</feature>
<evidence type="ECO:0000256" key="3">
    <source>
        <dbReference type="ARBA" id="ARBA00023163"/>
    </source>
</evidence>
<dbReference type="Gene3D" id="4.10.280.10">
    <property type="entry name" value="Helix-loop-helix DNA-binding domain"/>
    <property type="match status" value="1"/>
</dbReference>
<evidence type="ECO:0000259" key="7">
    <source>
        <dbReference type="PROSITE" id="PS50888"/>
    </source>
</evidence>
<dbReference type="Pfam" id="PF00010">
    <property type="entry name" value="HLH"/>
    <property type="match status" value="1"/>
</dbReference>
<protein>
    <recommendedName>
        <fullName evidence="7">BHLH domain-containing protein</fullName>
    </recommendedName>
</protein>
<evidence type="ECO:0000313" key="9">
    <source>
        <dbReference type="Proteomes" id="UP000078561"/>
    </source>
</evidence>
<dbReference type="OrthoDB" id="690068at2759"/>
<evidence type="ECO:0000256" key="1">
    <source>
        <dbReference type="ARBA" id="ARBA00004123"/>
    </source>
</evidence>
<evidence type="ECO:0000313" key="8">
    <source>
        <dbReference type="EMBL" id="SAL96640.1"/>
    </source>
</evidence>
<dbReference type="GO" id="GO:0046983">
    <property type="term" value="F:protein dimerization activity"/>
    <property type="evidence" value="ECO:0007669"/>
    <property type="project" value="InterPro"/>
</dbReference>
<dbReference type="InterPro" id="IPR051732">
    <property type="entry name" value="USF"/>
</dbReference>
<evidence type="ECO:0000256" key="5">
    <source>
        <dbReference type="SAM" id="Coils"/>
    </source>
</evidence>
<dbReference type="GO" id="GO:0000981">
    <property type="term" value="F:DNA-binding transcription factor activity, RNA polymerase II-specific"/>
    <property type="evidence" value="ECO:0007669"/>
    <property type="project" value="TreeGrafter"/>
</dbReference>
<keyword evidence="2" id="KW-0805">Transcription regulation</keyword>
<proteinExistence type="predicted"/>
<keyword evidence="4" id="KW-0539">Nucleus</keyword>
<dbReference type="InterPro" id="IPR011598">
    <property type="entry name" value="bHLH_dom"/>
</dbReference>
<dbReference type="GO" id="GO:0000978">
    <property type="term" value="F:RNA polymerase II cis-regulatory region sequence-specific DNA binding"/>
    <property type="evidence" value="ECO:0007669"/>
    <property type="project" value="TreeGrafter"/>
</dbReference>
<feature type="compositionally biased region" description="Low complexity" evidence="6">
    <location>
        <begin position="277"/>
        <end position="288"/>
    </location>
</feature>
<keyword evidence="5" id="KW-0175">Coiled coil</keyword>
<feature type="region of interest" description="Disordered" evidence="6">
    <location>
        <begin position="275"/>
        <end position="298"/>
    </location>
</feature>
<dbReference type="PANTHER" id="PTHR46117">
    <property type="entry name" value="FI24210P1"/>
    <property type="match status" value="1"/>
</dbReference>
<evidence type="ECO:0000256" key="6">
    <source>
        <dbReference type="SAM" id="MobiDB-lite"/>
    </source>
</evidence>
<dbReference type="SUPFAM" id="SSF47459">
    <property type="entry name" value="HLH, helix-loop-helix DNA-binding domain"/>
    <property type="match status" value="1"/>
</dbReference>
<dbReference type="Proteomes" id="UP000078561">
    <property type="component" value="Unassembled WGS sequence"/>
</dbReference>
<dbReference type="SMART" id="SM00353">
    <property type="entry name" value="HLH"/>
    <property type="match status" value="1"/>
</dbReference>
<dbReference type="InParanoid" id="A0A168LEQ8"/>
<dbReference type="InterPro" id="IPR036638">
    <property type="entry name" value="HLH_DNA-bd_sf"/>
</dbReference>
<gene>
    <name evidence="8" type="primary">ABSGL_02056.1 scaffold 2596</name>
</gene>
<dbReference type="GO" id="GO:0005634">
    <property type="term" value="C:nucleus"/>
    <property type="evidence" value="ECO:0007669"/>
    <property type="project" value="UniProtKB-SubCell"/>
</dbReference>
<evidence type="ECO:0000256" key="2">
    <source>
        <dbReference type="ARBA" id="ARBA00023015"/>
    </source>
</evidence>
<name>A0A168LEQ8_ABSGL</name>
<dbReference type="PANTHER" id="PTHR46117:SF3">
    <property type="entry name" value="FI24210P1"/>
    <property type="match status" value="1"/>
</dbReference>
<dbReference type="CDD" id="cd11387">
    <property type="entry name" value="bHLHzip_USF_MITF"/>
    <property type="match status" value="1"/>
</dbReference>
<evidence type="ECO:0000256" key="4">
    <source>
        <dbReference type="ARBA" id="ARBA00023242"/>
    </source>
</evidence>
<feature type="coiled-coil region" evidence="5">
    <location>
        <begin position="307"/>
        <end position="334"/>
    </location>
</feature>
<keyword evidence="9" id="KW-1185">Reference proteome</keyword>
<dbReference type="EMBL" id="LT551165">
    <property type="protein sequence ID" value="SAL96640.1"/>
    <property type="molecule type" value="Genomic_DNA"/>
</dbReference>
<dbReference type="PROSITE" id="PS50888">
    <property type="entry name" value="BHLH"/>
    <property type="match status" value="1"/>
</dbReference>
<organism evidence="8">
    <name type="scientific">Absidia glauca</name>
    <name type="common">Pin mould</name>
    <dbReference type="NCBI Taxonomy" id="4829"/>
    <lineage>
        <taxon>Eukaryota</taxon>
        <taxon>Fungi</taxon>
        <taxon>Fungi incertae sedis</taxon>
        <taxon>Mucoromycota</taxon>
        <taxon>Mucoromycotina</taxon>
        <taxon>Mucoromycetes</taxon>
        <taxon>Mucorales</taxon>
        <taxon>Cunninghamellaceae</taxon>
        <taxon>Absidia</taxon>
    </lineage>
</organism>
<accession>A0A168LEQ8</accession>
<reference evidence="8" key="1">
    <citation type="submission" date="2016-04" db="EMBL/GenBank/DDBJ databases">
        <authorList>
            <person name="Evans L.H."/>
            <person name="Alamgir A."/>
            <person name="Owens N."/>
            <person name="Weber N.D."/>
            <person name="Virtaneva K."/>
            <person name="Barbian K."/>
            <person name="Babar A."/>
            <person name="Rosenke K."/>
        </authorList>
    </citation>
    <scope>NUCLEOTIDE SEQUENCE [LARGE SCALE GENOMIC DNA]</scope>
    <source>
        <strain evidence="8">CBS 101.48</strain>
    </source>
</reference>
<sequence length="339" mass="37950">MSNTNNTISHWNPLEDDHLDYSDTFSQSYISPLSTTLQPTDDMDFQLSSGKRKAIHSLAMYEESPSNYSLTSLGDTIYDDFGTSPHTASTSTSSKYVGPVDIRQQQRHSMMMPGSKQYNLFMNERSKAQHPQQSMYHPSAHAHALHLGYSSSSVDPGAVSSGFPMSAPANIGYDFHMNGRSPTLSSLGSPSKADLVALPQGHLPMAPQLHHTDVPQQQNLDDDYAMQVNLQAMMEKRRRRRESHNAVERRRRENINDRIHELGCLLPESMLEEITNGSHSPSASPGGPNTATKPNKGAILRKSVDHIRLLQQEVQQYQHRVKKLELVLDQYNGVKQQES</sequence>
<dbReference type="AlphaFoldDB" id="A0A168LEQ8"/>
<comment type="subcellular location">
    <subcellularLocation>
        <location evidence="1">Nucleus</location>
    </subcellularLocation>
</comment>
<dbReference type="STRING" id="4829.A0A168LEQ8"/>
<keyword evidence="3" id="KW-0804">Transcription</keyword>